<organism evidence="1 2">
    <name type="scientific">Brassica rapa subsp. trilocularis</name>
    <dbReference type="NCBI Taxonomy" id="1813537"/>
    <lineage>
        <taxon>Eukaryota</taxon>
        <taxon>Viridiplantae</taxon>
        <taxon>Streptophyta</taxon>
        <taxon>Embryophyta</taxon>
        <taxon>Tracheophyta</taxon>
        <taxon>Spermatophyta</taxon>
        <taxon>Magnoliopsida</taxon>
        <taxon>eudicotyledons</taxon>
        <taxon>Gunneridae</taxon>
        <taxon>Pentapetalae</taxon>
        <taxon>rosids</taxon>
        <taxon>malvids</taxon>
        <taxon>Brassicales</taxon>
        <taxon>Brassicaceae</taxon>
        <taxon>Brassiceae</taxon>
        <taxon>Brassica</taxon>
    </lineage>
</organism>
<protein>
    <submittedName>
        <fullName evidence="1">Uncharacterized protein</fullName>
    </submittedName>
</protein>
<feature type="non-terminal residue" evidence="1">
    <location>
        <position position="1"/>
    </location>
</feature>
<proteinExistence type="predicted"/>
<accession>A0ABQ7MMH5</accession>
<evidence type="ECO:0000313" key="2">
    <source>
        <dbReference type="Proteomes" id="UP000823674"/>
    </source>
</evidence>
<reference evidence="1 2" key="1">
    <citation type="submission" date="2021-03" db="EMBL/GenBank/DDBJ databases">
        <authorList>
            <person name="King G.J."/>
            <person name="Bancroft I."/>
            <person name="Baten A."/>
            <person name="Bloomfield J."/>
            <person name="Borpatragohain P."/>
            <person name="He Z."/>
            <person name="Irish N."/>
            <person name="Irwin J."/>
            <person name="Liu K."/>
            <person name="Mauleon R.P."/>
            <person name="Moore J."/>
            <person name="Morris R."/>
            <person name="Ostergaard L."/>
            <person name="Wang B."/>
            <person name="Wells R."/>
        </authorList>
    </citation>
    <scope>NUCLEOTIDE SEQUENCE [LARGE SCALE GENOMIC DNA]</scope>
    <source>
        <strain evidence="1">R-o-18</strain>
        <tissue evidence="1">Leaf</tissue>
    </source>
</reference>
<name>A0ABQ7MMH5_BRACM</name>
<keyword evidence="2" id="KW-1185">Reference proteome</keyword>
<comment type="caution">
    <text evidence="1">The sequence shown here is derived from an EMBL/GenBank/DDBJ whole genome shotgun (WGS) entry which is preliminary data.</text>
</comment>
<evidence type="ECO:0000313" key="1">
    <source>
        <dbReference type="EMBL" id="KAG5399680.1"/>
    </source>
</evidence>
<dbReference type="Proteomes" id="UP000823674">
    <property type="component" value="Chromosome A04"/>
</dbReference>
<sequence length="136" mass="15473">KDSHHPRTLGPTQLKRTIPPLFLLLPLKSPALVGPQPSSSGSDRLCSVLRPLPAKTRRDSILPAPLFLPCHFYPMLWPRISAVFERYGRRVSFLSTLLRVLYPTLLGMIYHPNNNQDLNHPNSSFSNIKDHEQDLE</sequence>
<dbReference type="EMBL" id="JADBGQ010000004">
    <property type="protein sequence ID" value="KAG5399680.1"/>
    <property type="molecule type" value="Genomic_DNA"/>
</dbReference>
<gene>
    <name evidence="1" type="primary">A04g500440.1_BraROA</name>
    <name evidence="1" type="ORF">IGI04_014287</name>
</gene>